<evidence type="ECO:0000256" key="1">
    <source>
        <dbReference type="SAM" id="Phobius"/>
    </source>
</evidence>
<keyword evidence="1" id="KW-1133">Transmembrane helix</keyword>
<dbReference type="STRING" id="1168035.SAMN05444280_11669"/>
<dbReference type="Proteomes" id="UP000184050">
    <property type="component" value="Unassembled WGS sequence"/>
</dbReference>
<dbReference type="EMBL" id="FQZE01000016">
    <property type="protein sequence ID" value="SHJ32748.1"/>
    <property type="molecule type" value="Genomic_DNA"/>
</dbReference>
<proteinExistence type="predicted"/>
<organism evidence="2 3">
    <name type="scientific">Tangfeifania diversioriginum</name>
    <dbReference type="NCBI Taxonomy" id="1168035"/>
    <lineage>
        <taxon>Bacteria</taxon>
        <taxon>Pseudomonadati</taxon>
        <taxon>Bacteroidota</taxon>
        <taxon>Bacteroidia</taxon>
        <taxon>Marinilabiliales</taxon>
        <taxon>Prolixibacteraceae</taxon>
        <taxon>Tangfeifania</taxon>
    </lineage>
</organism>
<reference evidence="2 3" key="1">
    <citation type="submission" date="2016-11" db="EMBL/GenBank/DDBJ databases">
        <authorList>
            <person name="Jaros S."/>
            <person name="Januszkiewicz K."/>
            <person name="Wedrychowicz H."/>
        </authorList>
    </citation>
    <scope>NUCLEOTIDE SEQUENCE [LARGE SCALE GENOMIC DNA]</scope>
    <source>
        <strain evidence="2 3">DSM 27063</strain>
    </source>
</reference>
<protein>
    <submittedName>
        <fullName evidence="2">Uncharacterized protein</fullName>
    </submittedName>
</protein>
<feature type="transmembrane region" description="Helical" evidence="1">
    <location>
        <begin position="6"/>
        <end position="27"/>
    </location>
</feature>
<keyword evidence="3" id="KW-1185">Reference proteome</keyword>
<keyword evidence="1" id="KW-0472">Membrane</keyword>
<evidence type="ECO:0000313" key="3">
    <source>
        <dbReference type="Proteomes" id="UP000184050"/>
    </source>
</evidence>
<name>A0A1M6IE71_9BACT</name>
<dbReference type="AlphaFoldDB" id="A0A1M6IE71"/>
<sequence>MDTLLIVILVAAFTGLVASVIALYNTLHSGKRKNNWIKAH</sequence>
<gene>
    <name evidence="2" type="ORF">SAMN05444280_11669</name>
</gene>
<evidence type="ECO:0000313" key="2">
    <source>
        <dbReference type="EMBL" id="SHJ32748.1"/>
    </source>
</evidence>
<accession>A0A1M6IE71</accession>
<keyword evidence="1" id="KW-0812">Transmembrane</keyword>
<dbReference type="RefSeq" id="WP_262509496.1">
    <property type="nucleotide sequence ID" value="NZ_FQZE01000016.1"/>
</dbReference>